<gene>
    <name evidence="5" type="ORF">KQ910_21845</name>
</gene>
<dbReference type="SMART" id="SM00345">
    <property type="entry name" value="HTH_GNTR"/>
    <property type="match status" value="1"/>
</dbReference>
<evidence type="ECO:0000256" key="2">
    <source>
        <dbReference type="ARBA" id="ARBA00023125"/>
    </source>
</evidence>
<dbReference type="Pfam" id="PF07729">
    <property type="entry name" value="FCD"/>
    <property type="match status" value="1"/>
</dbReference>
<organism evidence="5 6">
    <name type="scientific">Reyranella humidisoli</name>
    <dbReference type="NCBI Taxonomy" id="2849149"/>
    <lineage>
        <taxon>Bacteria</taxon>
        <taxon>Pseudomonadati</taxon>
        <taxon>Pseudomonadota</taxon>
        <taxon>Alphaproteobacteria</taxon>
        <taxon>Hyphomicrobiales</taxon>
        <taxon>Reyranellaceae</taxon>
        <taxon>Reyranella</taxon>
    </lineage>
</organism>
<protein>
    <submittedName>
        <fullName evidence="5">GntR family transcriptional regulator</fullName>
    </submittedName>
</protein>
<dbReference type="PROSITE" id="PS50949">
    <property type="entry name" value="HTH_GNTR"/>
    <property type="match status" value="1"/>
</dbReference>
<dbReference type="PANTHER" id="PTHR43537">
    <property type="entry name" value="TRANSCRIPTIONAL REGULATOR, GNTR FAMILY"/>
    <property type="match status" value="1"/>
</dbReference>
<evidence type="ECO:0000313" key="6">
    <source>
        <dbReference type="Proteomes" id="UP000727907"/>
    </source>
</evidence>
<reference evidence="5 6" key="1">
    <citation type="submission" date="2021-06" db="EMBL/GenBank/DDBJ databases">
        <authorList>
            <person name="Lee D.H."/>
        </authorList>
    </citation>
    <scope>NUCLEOTIDE SEQUENCE [LARGE SCALE GENOMIC DNA]</scope>
    <source>
        <strain evidence="5 6">MMS21-HV4-11</strain>
    </source>
</reference>
<dbReference type="EMBL" id="JAHOPB010000002">
    <property type="protein sequence ID" value="MBU8876432.1"/>
    <property type="molecule type" value="Genomic_DNA"/>
</dbReference>
<dbReference type="RefSeq" id="WP_216965226.1">
    <property type="nucleotide sequence ID" value="NZ_JAHOPB010000002.1"/>
</dbReference>
<dbReference type="PANTHER" id="PTHR43537:SF39">
    <property type="entry name" value="HTH-TYPE TRANSCRIPTIONAL REGULATOR MCBR"/>
    <property type="match status" value="1"/>
</dbReference>
<dbReference type="SMART" id="SM00895">
    <property type="entry name" value="FCD"/>
    <property type="match status" value="1"/>
</dbReference>
<evidence type="ECO:0000256" key="1">
    <source>
        <dbReference type="ARBA" id="ARBA00023015"/>
    </source>
</evidence>
<dbReference type="InterPro" id="IPR011711">
    <property type="entry name" value="GntR_C"/>
</dbReference>
<keyword evidence="6" id="KW-1185">Reference proteome</keyword>
<name>A0ABS6IP96_9HYPH</name>
<dbReference type="Pfam" id="PF00392">
    <property type="entry name" value="GntR"/>
    <property type="match status" value="1"/>
</dbReference>
<feature type="domain" description="HTH gntR-type" evidence="4">
    <location>
        <begin position="13"/>
        <end position="80"/>
    </location>
</feature>
<evidence type="ECO:0000259" key="4">
    <source>
        <dbReference type="PROSITE" id="PS50949"/>
    </source>
</evidence>
<keyword evidence="1" id="KW-0805">Transcription regulation</keyword>
<evidence type="ECO:0000313" key="5">
    <source>
        <dbReference type="EMBL" id="MBU8876432.1"/>
    </source>
</evidence>
<proteinExistence type="predicted"/>
<accession>A0ABS6IP96</accession>
<dbReference type="InterPro" id="IPR000524">
    <property type="entry name" value="Tscrpt_reg_HTH_GntR"/>
</dbReference>
<keyword evidence="3" id="KW-0804">Transcription</keyword>
<comment type="caution">
    <text evidence="5">The sequence shown here is derived from an EMBL/GenBank/DDBJ whole genome shotgun (WGS) entry which is preliminary data.</text>
</comment>
<sequence>MPRAARPPDATDTSLRQQVYESLREALATGRFAPGQKVTFRYVAGVLDVSLTPVREALRRLVAEGAFEMNPNRSVRVPLMTRDKVLELRDIRSSLEGLAAAKAAQVATRDQIANLRRIAREIMIARNRGDAATDRQKLREFHFAVYAVAGQPTLLRLIEGLWLQTGPYMNLLYPDFVSSPRGPAGRQRLIEALQTRDSLAARREMENDIRRTLSFVAGLADENGNIAPAAPAIVSKRRHPSAGVAAFEVPAV</sequence>
<dbReference type="Proteomes" id="UP000727907">
    <property type="component" value="Unassembled WGS sequence"/>
</dbReference>
<evidence type="ECO:0000256" key="3">
    <source>
        <dbReference type="ARBA" id="ARBA00023163"/>
    </source>
</evidence>
<keyword evidence="2" id="KW-0238">DNA-binding</keyword>